<dbReference type="InterPro" id="IPR011990">
    <property type="entry name" value="TPR-like_helical_dom_sf"/>
</dbReference>
<evidence type="ECO:0000313" key="2">
    <source>
        <dbReference type="Proteomes" id="UP000750711"/>
    </source>
</evidence>
<dbReference type="SUPFAM" id="SSF48452">
    <property type="entry name" value="TPR-like"/>
    <property type="match status" value="3"/>
</dbReference>
<comment type="caution">
    <text evidence="1">The sequence shown here is derived from an EMBL/GenBank/DDBJ whole genome shotgun (WGS) entry which is preliminary data.</text>
</comment>
<dbReference type="Pfam" id="PF13374">
    <property type="entry name" value="TPR_10"/>
    <property type="match status" value="1"/>
</dbReference>
<protein>
    <recommendedName>
        <fullName evidence="3">Kinesin light chain</fullName>
    </recommendedName>
</protein>
<accession>A0A9P8L881</accession>
<gene>
    <name evidence="1" type="ORF">GP486_006002</name>
</gene>
<evidence type="ECO:0000313" key="1">
    <source>
        <dbReference type="EMBL" id="KAH0556059.1"/>
    </source>
</evidence>
<proteinExistence type="predicted"/>
<dbReference type="Proteomes" id="UP000750711">
    <property type="component" value="Unassembled WGS sequence"/>
</dbReference>
<dbReference type="PANTHER" id="PTHR46082">
    <property type="entry name" value="ATP/GTP-BINDING PROTEIN-RELATED"/>
    <property type="match status" value="1"/>
</dbReference>
<dbReference type="Pfam" id="PF13424">
    <property type="entry name" value="TPR_12"/>
    <property type="match status" value="3"/>
</dbReference>
<dbReference type="InterPro" id="IPR053137">
    <property type="entry name" value="NLR-like"/>
</dbReference>
<dbReference type="PANTHER" id="PTHR46082:SF6">
    <property type="entry name" value="AAA+ ATPASE DOMAIN-CONTAINING PROTEIN-RELATED"/>
    <property type="match status" value="1"/>
</dbReference>
<dbReference type="AlphaFoldDB" id="A0A9P8L881"/>
<name>A0A9P8L881_9PEZI</name>
<dbReference type="PRINTS" id="PR00381">
    <property type="entry name" value="KINESINLIGHT"/>
</dbReference>
<dbReference type="EMBL" id="JAGHQM010001242">
    <property type="protein sequence ID" value="KAH0556059.1"/>
    <property type="molecule type" value="Genomic_DNA"/>
</dbReference>
<dbReference type="Gene3D" id="1.25.40.10">
    <property type="entry name" value="Tetratricopeptide repeat domain"/>
    <property type="match status" value="2"/>
</dbReference>
<reference evidence="1" key="1">
    <citation type="submission" date="2021-03" db="EMBL/GenBank/DDBJ databases">
        <title>Comparative genomics and phylogenomic investigation of the class Geoglossomycetes provide insights into ecological specialization and systematics.</title>
        <authorList>
            <person name="Melie T."/>
            <person name="Pirro S."/>
            <person name="Miller A.N."/>
            <person name="Quandt A."/>
        </authorList>
    </citation>
    <scope>NUCLEOTIDE SEQUENCE</scope>
    <source>
        <strain evidence="1">CAQ_001_2017</strain>
    </source>
</reference>
<keyword evidence="2" id="KW-1185">Reference proteome</keyword>
<organism evidence="1 2">
    <name type="scientific">Trichoglossum hirsutum</name>
    <dbReference type="NCBI Taxonomy" id="265104"/>
    <lineage>
        <taxon>Eukaryota</taxon>
        <taxon>Fungi</taxon>
        <taxon>Dikarya</taxon>
        <taxon>Ascomycota</taxon>
        <taxon>Pezizomycotina</taxon>
        <taxon>Geoglossomycetes</taxon>
        <taxon>Geoglossales</taxon>
        <taxon>Geoglossaceae</taxon>
        <taxon>Trichoglossum</taxon>
    </lineage>
</organism>
<evidence type="ECO:0008006" key="3">
    <source>
        <dbReference type="Google" id="ProtNLM"/>
    </source>
</evidence>
<sequence length="548" mass="62074">MKISADDQSRAAFEYGLHILFDPLESDRDTAGETVGGHLRDSDADEVDIESVSKKARMLTLFALLHYGNISEQLFQVYYELCAPVKASEWMELFIGNSGNWNSYMFEDFLAELRKLSLVQDFARESDDSCHFSLHPLVSDCIKLRTDGQILQECILQVIMIVKNFLDTCYDGRGHFDLSLQAKQEVLLHMNACEENIREFLGSGNESQLGTGQLDCARERFASLYCSVGQYHKARDLYERVFENREKHLGPNHPSVLSSLAQLAVAFERQGKYETAEGMDRRVLAGREKMLGKEHPDTLTSVSNLAWTLESQGKYEAAEEMNRRALAGREKMLGKEHPDTLTSVSNLAWILERQGKYMAAEEMDRRALAGREKVLEKEHPDTLTSISNLAWVLQRQGEYKLAEKMDRQALAGREKVLGKEHPTTLMSVHNLGCSLLGRGKYKEAVEMNRRALQGWEKVLGNEHPHTLLSVDNFGAMFERQGKYEAAEEMYRRALAGREKVLGKEHPDTLTSAHNLAHALKRQASTRSVNNLDVVFEKYGKYGAVAQLQ</sequence>